<dbReference type="PROSITE" id="PS51885">
    <property type="entry name" value="NEPRILYSIN"/>
    <property type="match status" value="1"/>
</dbReference>
<dbReference type="OrthoDB" id="6475849at2759"/>
<feature type="domain" description="Peptidase M13 N-terminal" evidence="3">
    <location>
        <begin position="7"/>
        <end position="397"/>
    </location>
</feature>
<dbReference type="Proteomes" id="UP000801492">
    <property type="component" value="Unassembled WGS sequence"/>
</dbReference>
<comment type="caution">
    <text evidence="4">The sequence shown here is derived from an EMBL/GenBank/DDBJ whole genome shotgun (WGS) entry which is preliminary data.</text>
</comment>
<dbReference type="EMBL" id="VTPC01077961">
    <property type="protein sequence ID" value="KAF2888363.1"/>
    <property type="molecule type" value="Genomic_DNA"/>
</dbReference>
<protein>
    <recommendedName>
        <fullName evidence="3">Peptidase M13 N-terminal domain-containing protein</fullName>
    </recommendedName>
</protein>
<dbReference type="GO" id="GO:0004222">
    <property type="term" value="F:metalloendopeptidase activity"/>
    <property type="evidence" value="ECO:0007669"/>
    <property type="project" value="InterPro"/>
</dbReference>
<evidence type="ECO:0000256" key="1">
    <source>
        <dbReference type="ARBA" id="ARBA00004401"/>
    </source>
</evidence>
<dbReference type="Gene3D" id="1.10.1380.10">
    <property type="entry name" value="Neutral endopeptidase , domain2"/>
    <property type="match status" value="1"/>
</dbReference>
<reference evidence="4" key="1">
    <citation type="submission" date="2019-08" db="EMBL/GenBank/DDBJ databases">
        <title>The genome of the North American firefly Photinus pyralis.</title>
        <authorList>
            <consortium name="Photinus pyralis genome working group"/>
            <person name="Fallon T.R."/>
            <person name="Sander Lower S.E."/>
            <person name="Weng J.-K."/>
        </authorList>
    </citation>
    <scope>NUCLEOTIDE SEQUENCE</scope>
    <source>
        <strain evidence="4">TRF0915ILg1</strain>
        <tissue evidence="4">Whole body</tissue>
    </source>
</reference>
<evidence type="ECO:0000259" key="3">
    <source>
        <dbReference type="Pfam" id="PF05649"/>
    </source>
</evidence>
<dbReference type="CDD" id="cd08662">
    <property type="entry name" value="M13"/>
    <property type="match status" value="1"/>
</dbReference>
<gene>
    <name evidence="4" type="ORF">ILUMI_17810</name>
</gene>
<proteinExistence type="inferred from homology"/>
<keyword evidence="5" id="KW-1185">Reference proteome</keyword>
<dbReference type="SUPFAM" id="SSF55486">
    <property type="entry name" value="Metalloproteases ('zincins'), catalytic domain"/>
    <property type="match status" value="1"/>
</dbReference>
<organism evidence="4 5">
    <name type="scientific">Ignelater luminosus</name>
    <name type="common">Cucubano</name>
    <name type="synonym">Pyrophorus luminosus</name>
    <dbReference type="NCBI Taxonomy" id="2038154"/>
    <lineage>
        <taxon>Eukaryota</taxon>
        <taxon>Metazoa</taxon>
        <taxon>Ecdysozoa</taxon>
        <taxon>Arthropoda</taxon>
        <taxon>Hexapoda</taxon>
        <taxon>Insecta</taxon>
        <taxon>Pterygota</taxon>
        <taxon>Neoptera</taxon>
        <taxon>Endopterygota</taxon>
        <taxon>Coleoptera</taxon>
        <taxon>Polyphaga</taxon>
        <taxon>Elateriformia</taxon>
        <taxon>Elateroidea</taxon>
        <taxon>Elateridae</taxon>
        <taxon>Agrypninae</taxon>
        <taxon>Pyrophorini</taxon>
        <taxon>Ignelater</taxon>
    </lineage>
</organism>
<dbReference type="PANTHER" id="PTHR11733:SF224">
    <property type="entry name" value="NEPRILYSIN-2"/>
    <property type="match status" value="1"/>
</dbReference>
<dbReference type="Pfam" id="PF05649">
    <property type="entry name" value="Peptidase_M13_N"/>
    <property type="match status" value="1"/>
</dbReference>
<dbReference type="InterPro" id="IPR042089">
    <property type="entry name" value="Peptidase_M13_dom_2"/>
</dbReference>
<dbReference type="PANTHER" id="PTHR11733">
    <property type="entry name" value="ZINC METALLOPROTEASE FAMILY M13 NEPRILYSIN-RELATED"/>
    <property type="match status" value="1"/>
</dbReference>
<dbReference type="InterPro" id="IPR000718">
    <property type="entry name" value="Peptidase_M13"/>
</dbReference>
<dbReference type="AlphaFoldDB" id="A0A8K0CPT3"/>
<sequence>MDPSVHPCDDFYKFACGGFLKRTIIPDDKSIVISFNLISDKVEEQLRTILEEPVKRYEPKPFVLLKKLYNVCLNTEAIEQEGLKTANLLLREIGGWPVLEGAAWNESDFDWKKTMYKFREHGLPTYNFLLMYVGVDTKNSSRRMLNFDQGLLSIDREYLTQGFDDEMVKAYYDYIVDTAVLFGANRKTAMKELKESLEFEMELASITIPKEERRNLSSLYNPMTIKELQERYTTIPWLEYINNILSVPNLEVTADEVVDVGVPKYIYDLEILLAQTEKRIQANYLMSYVVSSIVSCLTKELRDREMKYKEITDGTRAMKSRWKECVDTATGGMRIAAGSLYVRKYFNEKAKKTAKTLVTDLQGTFIDLLKQIDWMDEVTRKHALEKAHAMVSHIAYPRELLDNKKLEEHYVD</sequence>
<evidence type="ECO:0000313" key="5">
    <source>
        <dbReference type="Proteomes" id="UP000801492"/>
    </source>
</evidence>
<accession>A0A8K0CPT3</accession>
<evidence type="ECO:0000313" key="4">
    <source>
        <dbReference type="EMBL" id="KAF2888363.1"/>
    </source>
</evidence>
<name>A0A8K0CPT3_IGNLU</name>
<dbReference type="GO" id="GO:0005886">
    <property type="term" value="C:plasma membrane"/>
    <property type="evidence" value="ECO:0007669"/>
    <property type="project" value="UniProtKB-SubCell"/>
</dbReference>
<comment type="similarity">
    <text evidence="2">Belongs to the peptidase M13 family.</text>
</comment>
<evidence type="ECO:0000256" key="2">
    <source>
        <dbReference type="ARBA" id="ARBA00007357"/>
    </source>
</evidence>
<feature type="non-terminal residue" evidence="4">
    <location>
        <position position="1"/>
    </location>
</feature>
<dbReference type="GO" id="GO:0016485">
    <property type="term" value="P:protein processing"/>
    <property type="evidence" value="ECO:0007669"/>
    <property type="project" value="TreeGrafter"/>
</dbReference>
<dbReference type="InterPro" id="IPR008753">
    <property type="entry name" value="Peptidase_M13_N"/>
</dbReference>
<comment type="subcellular location">
    <subcellularLocation>
        <location evidence="1">Cell membrane</location>
        <topology evidence="1">Single-pass type II membrane protein</topology>
    </subcellularLocation>
</comment>